<proteinExistence type="predicted"/>
<reference evidence="2 3" key="1">
    <citation type="submission" date="2022-02" db="EMBL/GenBank/DDBJ databases">
        <authorList>
            <person name="Min J."/>
        </authorList>
    </citation>
    <scope>NUCLEOTIDE SEQUENCE [LARGE SCALE GENOMIC DNA]</scope>
    <source>
        <strain evidence="2 3">GR10-1</strain>
    </source>
</reference>
<comment type="caution">
    <text evidence="2">The sequence shown here is derived from an EMBL/GenBank/DDBJ whole genome shotgun (WGS) entry which is preliminary data.</text>
</comment>
<organism evidence="2 3">
    <name type="scientific">Niabella ginsengisoli</name>
    <dbReference type="NCBI Taxonomy" id="522298"/>
    <lineage>
        <taxon>Bacteria</taxon>
        <taxon>Pseudomonadati</taxon>
        <taxon>Bacteroidota</taxon>
        <taxon>Chitinophagia</taxon>
        <taxon>Chitinophagales</taxon>
        <taxon>Chitinophagaceae</taxon>
        <taxon>Niabella</taxon>
    </lineage>
</organism>
<dbReference type="InterPro" id="IPR037401">
    <property type="entry name" value="SnoaL-like"/>
</dbReference>
<dbReference type="RefSeq" id="WP_240830558.1">
    <property type="nucleotide sequence ID" value="NZ_JAKWBL010000002.1"/>
</dbReference>
<sequence>MSAEFFVMDENGIMKDLLTITQIDKLVAQIKGEEKIEKHQDVTLYPIDNSVPKATTEKTTDMYVRHFNIRNWDGFKNLLAADVNVNWNGEMLTSADAFMEKIKSRVASFSNITYQLDRSVTEANRSAIGYTMHGKHDGAFTYKNTTYQPTQKDFEIREAIHFEVGADGKIKSMIVISNQDEFLPIVKK</sequence>
<name>A0ABS9SKM0_9BACT</name>
<dbReference type="EMBL" id="JAKWBL010000002">
    <property type="protein sequence ID" value="MCH5598892.1"/>
    <property type="molecule type" value="Genomic_DNA"/>
</dbReference>
<protein>
    <submittedName>
        <fullName evidence="2">Nuclear transport factor 2 family protein</fullName>
    </submittedName>
</protein>
<accession>A0ABS9SKM0</accession>
<dbReference type="Pfam" id="PF12680">
    <property type="entry name" value="SnoaL_2"/>
    <property type="match status" value="1"/>
</dbReference>
<feature type="domain" description="SnoaL-like" evidence="1">
    <location>
        <begin position="63"/>
        <end position="172"/>
    </location>
</feature>
<keyword evidence="3" id="KW-1185">Reference proteome</keyword>
<dbReference type="Gene3D" id="3.10.450.50">
    <property type="match status" value="1"/>
</dbReference>
<evidence type="ECO:0000313" key="3">
    <source>
        <dbReference type="Proteomes" id="UP001202248"/>
    </source>
</evidence>
<dbReference type="SUPFAM" id="SSF54427">
    <property type="entry name" value="NTF2-like"/>
    <property type="match status" value="1"/>
</dbReference>
<evidence type="ECO:0000259" key="1">
    <source>
        <dbReference type="Pfam" id="PF12680"/>
    </source>
</evidence>
<gene>
    <name evidence="2" type="ORF">MKP09_13740</name>
</gene>
<dbReference type="Proteomes" id="UP001202248">
    <property type="component" value="Unassembled WGS sequence"/>
</dbReference>
<evidence type="ECO:0000313" key="2">
    <source>
        <dbReference type="EMBL" id="MCH5598892.1"/>
    </source>
</evidence>
<dbReference type="InterPro" id="IPR032710">
    <property type="entry name" value="NTF2-like_dom_sf"/>
</dbReference>